<dbReference type="GO" id="GO:0016787">
    <property type="term" value="F:hydrolase activity"/>
    <property type="evidence" value="ECO:0007669"/>
    <property type="project" value="UniProtKB-KW"/>
</dbReference>
<dbReference type="RefSeq" id="WP_149756846.1">
    <property type="nucleotide sequence ID" value="NZ_FOMS01000010.1"/>
</dbReference>
<dbReference type="EMBL" id="FOMS01000010">
    <property type="protein sequence ID" value="SFE47032.1"/>
    <property type="molecule type" value="Genomic_DNA"/>
</dbReference>
<dbReference type="AlphaFoldDB" id="A0A1I2AT01"/>
<dbReference type="Gene3D" id="3.40.50.1820">
    <property type="entry name" value="alpha/beta hydrolase"/>
    <property type="match status" value="1"/>
</dbReference>
<feature type="domain" description="Dienelactone hydrolase" evidence="2">
    <location>
        <begin position="38"/>
        <end position="248"/>
    </location>
</feature>
<dbReference type="Pfam" id="PF01738">
    <property type="entry name" value="DLH"/>
    <property type="match status" value="1"/>
</dbReference>
<feature type="chain" id="PRO_5009302093" evidence="1">
    <location>
        <begin position="21"/>
        <end position="250"/>
    </location>
</feature>
<keyword evidence="1" id="KW-0732">Signal</keyword>
<reference evidence="3 4" key="1">
    <citation type="submission" date="2016-10" db="EMBL/GenBank/DDBJ databases">
        <authorList>
            <person name="Varghese N."/>
            <person name="Submissions S."/>
        </authorList>
    </citation>
    <scope>NUCLEOTIDE SEQUENCE [LARGE SCALE GENOMIC DNA]</scope>
    <source>
        <strain evidence="4">YIM D21,KCTC 23444,ACCC 10710</strain>
    </source>
</reference>
<proteinExistence type="predicted"/>
<dbReference type="PANTHER" id="PTHR22946:SF0">
    <property type="entry name" value="DIENELACTONE HYDROLASE DOMAIN-CONTAINING PROTEIN"/>
    <property type="match status" value="1"/>
</dbReference>
<dbReference type="InterPro" id="IPR050261">
    <property type="entry name" value="FrsA_esterase"/>
</dbReference>
<keyword evidence="3" id="KW-0378">Hydrolase</keyword>
<evidence type="ECO:0000259" key="2">
    <source>
        <dbReference type="Pfam" id="PF01738"/>
    </source>
</evidence>
<dbReference type="SUPFAM" id="SSF53474">
    <property type="entry name" value="alpha/beta-Hydrolases"/>
    <property type="match status" value="1"/>
</dbReference>
<sequence length="250" mass="27002">MTRTLTLAAAALVVPVAASAQIMGEAQTYTVGEREYEGYVARQTTLEEPLGTVLIVHDWDGLTEYEMRRADMLAAQGYLAFAVDVYGADEEPQSVEDNRRLSGALYEDREEFRARLMGSIEAARSLEGATDNIAMMGYCFGGAAVLEAARAGADLDAFATFHAGLDLPEGQDYSDVSAPVMLFHGSADPVSGMDAMAMTLGAMQEAGIAHDARIFGGARHSFTVWGSDDYVLEADRKSWDGLLEYLDETL</sequence>
<name>A0A1I2AT01_9RHOB</name>
<feature type="signal peptide" evidence="1">
    <location>
        <begin position="1"/>
        <end position="20"/>
    </location>
</feature>
<dbReference type="InterPro" id="IPR029058">
    <property type="entry name" value="AB_hydrolase_fold"/>
</dbReference>
<dbReference type="Proteomes" id="UP000325289">
    <property type="component" value="Unassembled WGS sequence"/>
</dbReference>
<dbReference type="OrthoDB" id="9787933at2"/>
<accession>A0A1I2AT01</accession>
<evidence type="ECO:0000313" key="4">
    <source>
        <dbReference type="Proteomes" id="UP000325289"/>
    </source>
</evidence>
<organism evidence="3 4">
    <name type="scientific">Roseivivax sediminis</name>
    <dbReference type="NCBI Taxonomy" id="936889"/>
    <lineage>
        <taxon>Bacteria</taxon>
        <taxon>Pseudomonadati</taxon>
        <taxon>Pseudomonadota</taxon>
        <taxon>Alphaproteobacteria</taxon>
        <taxon>Rhodobacterales</taxon>
        <taxon>Roseobacteraceae</taxon>
        <taxon>Roseivivax</taxon>
    </lineage>
</organism>
<evidence type="ECO:0000313" key="3">
    <source>
        <dbReference type="EMBL" id="SFE47032.1"/>
    </source>
</evidence>
<dbReference type="PANTHER" id="PTHR22946">
    <property type="entry name" value="DIENELACTONE HYDROLASE DOMAIN-CONTAINING PROTEIN-RELATED"/>
    <property type="match status" value="1"/>
</dbReference>
<evidence type="ECO:0000256" key="1">
    <source>
        <dbReference type="SAM" id="SignalP"/>
    </source>
</evidence>
<protein>
    <submittedName>
        <fullName evidence="3">Dienelactone hydrolase</fullName>
    </submittedName>
</protein>
<gene>
    <name evidence="3" type="ORF">SAMN04515678_11049</name>
</gene>
<dbReference type="InterPro" id="IPR002925">
    <property type="entry name" value="Dienelactn_hydro"/>
</dbReference>
<keyword evidence="4" id="KW-1185">Reference proteome</keyword>